<comment type="caution">
    <text evidence="2">The sequence shown here is derived from an EMBL/GenBank/DDBJ whole genome shotgun (WGS) entry which is preliminary data.</text>
</comment>
<sequence>MDFLIETHDQTVRGHDDPTSEVHSNRLGSHPLSLKKTSSTSSSCSSVSPPTKSANWTTASSAGGLDTSHRKPTTRSVSRLEAWIVSDDASDDTTDDSSSPTLPEAAPSYNFGAPYSGMTGTLQSTRLSPKNPRSRRTTSPIMFPVLDPLMGGVPMLLNRGRNSPHLHRQRTNMAIRPMSLLSQ</sequence>
<proteinExistence type="predicted"/>
<feature type="compositionally biased region" description="Basic and acidic residues" evidence="1">
    <location>
        <begin position="1"/>
        <end position="24"/>
    </location>
</feature>
<feature type="compositionally biased region" description="Low complexity" evidence="1">
    <location>
        <begin position="29"/>
        <end position="53"/>
    </location>
</feature>
<feature type="region of interest" description="Disordered" evidence="1">
    <location>
        <begin position="162"/>
        <end position="183"/>
    </location>
</feature>
<evidence type="ECO:0000256" key="1">
    <source>
        <dbReference type="SAM" id="MobiDB-lite"/>
    </source>
</evidence>
<name>A0ABQ8FJ41_9FUNG</name>
<evidence type="ECO:0000313" key="3">
    <source>
        <dbReference type="Proteomes" id="UP001648503"/>
    </source>
</evidence>
<organism evidence="2 3">
    <name type="scientific">Batrachochytrium salamandrivorans</name>
    <dbReference type="NCBI Taxonomy" id="1357716"/>
    <lineage>
        <taxon>Eukaryota</taxon>
        <taxon>Fungi</taxon>
        <taxon>Fungi incertae sedis</taxon>
        <taxon>Chytridiomycota</taxon>
        <taxon>Chytridiomycota incertae sedis</taxon>
        <taxon>Chytridiomycetes</taxon>
        <taxon>Rhizophydiales</taxon>
        <taxon>Rhizophydiales incertae sedis</taxon>
        <taxon>Batrachochytrium</taxon>
    </lineage>
</organism>
<keyword evidence="3" id="KW-1185">Reference proteome</keyword>
<dbReference type="Proteomes" id="UP001648503">
    <property type="component" value="Unassembled WGS sequence"/>
</dbReference>
<evidence type="ECO:0000313" key="2">
    <source>
        <dbReference type="EMBL" id="KAH6598934.1"/>
    </source>
</evidence>
<feature type="compositionally biased region" description="Polar residues" evidence="1">
    <location>
        <begin position="118"/>
        <end position="128"/>
    </location>
</feature>
<accession>A0ABQ8FJ41</accession>
<protein>
    <submittedName>
        <fullName evidence="2">Uncharacterized protein</fullName>
    </submittedName>
</protein>
<feature type="region of interest" description="Disordered" evidence="1">
    <location>
        <begin position="1"/>
        <end position="139"/>
    </location>
</feature>
<dbReference type="EMBL" id="JAFCIX010000093">
    <property type="protein sequence ID" value="KAH6598934.1"/>
    <property type="molecule type" value="Genomic_DNA"/>
</dbReference>
<gene>
    <name evidence="2" type="ORF">BASA50_003441</name>
</gene>
<reference evidence="2 3" key="1">
    <citation type="submission" date="2021-02" db="EMBL/GenBank/DDBJ databases">
        <title>Variation within the Batrachochytrium salamandrivorans European outbreak.</title>
        <authorList>
            <person name="Kelly M."/>
            <person name="Pasmans F."/>
            <person name="Shea T.P."/>
            <person name="Munoz J.F."/>
            <person name="Carranza S."/>
            <person name="Cuomo C.A."/>
            <person name="Martel A."/>
        </authorList>
    </citation>
    <scope>NUCLEOTIDE SEQUENCE [LARGE SCALE GENOMIC DNA]</scope>
    <source>
        <strain evidence="2 3">AMFP18/2</strain>
    </source>
</reference>